<dbReference type="KEGG" id="salj:SMD11_6722"/>
<sequence>MEWYTALCNSRWKNTVLAVVYGIPLVDIALVVPDAGLVPNRTAGVLVSLAIAVTTVWRERLLLPYSVLSAAGVMVTGHLLSTTVACYTAVRGGRSVLAAGLVLVSLVFALATPEALIAHAPHPEATFSGAAVIVLVPVLMGCLAKANKRMAELTAERQAREALLQEGRLREAALRQRERLVRDIHDGVGRQITLMVLQAGAIAVRKDAPAPVKDGCRVISDAGRDAVHALREIVTLAKTPDPGEVPPAERRHTLADLAPVIGRYRGGGRLITINVHISPVPPDPAAQDLAYKVVTEGLSNAARHARSAAVDIRIHQTGTELTVTVSNGTPPPDGDPLPGTGHGLAWLREEVRSAGGTLTTAPVPGGGFVLEARLPLSGDDTHRPASPTPEIP</sequence>
<dbReference type="GO" id="GO:0016020">
    <property type="term" value="C:membrane"/>
    <property type="evidence" value="ECO:0007669"/>
    <property type="project" value="InterPro"/>
</dbReference>
<dbReference type="InterPro" id="IPR050482">
    <property type="entry name" value="Sensor_HK_TwoCompSys"/>
</dbReference>
<evidence type="ECO:0000256" key="9">
    <source>
        <dbReference type="SAM" id="MobiDB-lite"/>
    </source>
</evidence>
<evidence type="ECO:0000259" key="11">
    <source>
        <dbReference type="Pfam" id="PF02518"/>
    </source>
</evidence>
<keyword evidence="10" id="KW-0812">Transmembrane</keyword>
<keyword evidence="5" id="KW-0547">Nucleotide-binding</keyword>
<dbReference type="InterPro" id="IPR003594">
    <property type="entry name" value="HATPase_dom"/>
</dbReference>
<feature type="domain" description="Histidine kinase/HSP90-like ATPase" evidence="11">
    <location>
        <begin position="287"/>
        <end position="377"/>
    </location>
</feature>
<name>A0A1Z2LDJ8_9ACTN</name>
<dbReference type="InterPro" id="IPR011712">
    <property type="entry name" value="Sig_transdc_His_kin_sub3_dim/P"/>
</dbReference>
<evidence type="ECO:0000313" key="14">
    <source>
        <dbReference type="Proteomes" id="UP000195755"/>
    </source>
</evidence>
<dbReference type="Proteomes" id="UP000195755">
    <property type="component" value="Chromosome"/>
</dbReference>
<evidence type="ECO:0000256" key="10">
    <source>
        <dbReference type="SAM" id="Phobius"/>
    </source>
</evidence>
<evidence type="ECO:0000256" key="3">
    <source>
        <dbReference type="ARBA" id="ARBA00022553"/>
    </source>
</evidence>
<dbReference type="Gene3D" id="3.30.565.10">
    <property type="entry name" value="Histidine kinase-like ATPase, C-terminal domain"/>
    <property type="match status" value="1"/>
</dbReference>
<keyword evidence="3" id="KW-0597">Phosphoprotein</keyword>
<dbReference type="AlphaFoldDB" id="A0A1Z2LDJ8"/>
<dbReference type="InterPro" id="IPR036890">
    <property type="entry name" value="HATPase_C_sf"/>
</dbReference>
<evidence type="ECO:0000259" key="12">
    <source>
        <dbReference type="Pfam" id="PF07730"/>
    </source>
</evidence>
<feature type="transmembrane region" description="Helical" evidence="10">
    <location>
        <begin position="97"/>
        <end position="119"/>
    </location>
</feature>
<dbReference type="Pfam" id="PF07730">
    <property type="entry name" value="HisKA_3"/>
    <property type="match status" value="1"/>
</dbReference>
<dbReference type="SUPFAM" id="SSF55874">
    <property type="entry name" value="ATPase domain of HSP90 chaperone/DNA topoisomerase II/histidine kinase"/>
    <property type="match status" value="1"/>
</dbReference>
<feature type="domain" description="Signal transduction histidine kinase subgroup 3 dimerisation and phosphoacceptor" evidence="12">
    <location>
        <begin position="177"/>
        <end position="238"/>
    </location>
</feature>
<comment type="catalytic activity">
    <reaction evidence="1">
        <text>ATP + protein L-histidine = ADP + protein N-phospho-L-histidine.</text>
        <dbReference type="EC" id="2.7.13.3"/>
    </reaction>
</comment>
<keyword evidence="10" id="KW-0472">Membrane</keyword>
<feature type="transmembrane region" description="Helical" evidence="10">
    <location>
        <begin position="38"/>
        <end position="57"/>
    </location>
</feature>
<proteinExistence type="predicted"/>
<dbReference type="RefSeq" id="WP_087929939.1">
    <property type="nucleotide sequence ID" value="NZ_CP021744.1"/>
</dbReference>
<dbReference type="EC" id="2.7.13.3" evidence="2"/>
<gene>
    <name evidence="13" type="ORF">SMD11_6722</name>
</gene>
<dbReference type="PANTHER" id="PTHR24421">
    <property type="entry name" value="NITRATE/NITRITE SENSOR PROTEIN NARX-RELATED"/>
    <property type="match status" value="1"/>
</dbReference>
<dbReference type="Gene3D" id="1.20.5.1930">
    <property type="match status" value="1"/>
</dbReference>
<keyword evidence="10" id="KW-1133">Transmembrane helix</keyword>
<dbReference type="OrthoDB" id="3193082at2"/>
<dbReference type="GO" id="GO:0046983">
    <property type="term" value="F:protein dimerization activity"/>
    <property type="evidence" value="ECO:0007669"/>
    <property type="project" value="InterPro"/>
</dbReference>
<evidence type="ECO:0000256" key="4">
    <source>
        <dbReference type="ARBA" id="ARBA00022679"/>
    </source>
</evidence>
<evidence type="ECO:0000256" key="8">
    <source>
        <dbReference type="ARBA" id="ARBA00023012"/>
    </source>
</evidence>
<dbReference type="CDD" id="cd16917">
    <property type="entry name" value="HATPase_UhpB-NarQ-NarX-like"/>
    <property type="match status" value="1"/>
</dbReference>
<reference evidence="13 14" key="1">
    <citation type="submission" date="2017-06" db="EMBL/GenBank/DDBJ databases">
        <title>Streptomyces albireticuli Genome sequencing and assembly.</title>
        <authorList>
            <person name="Wang Y."/>
            <person name="Du B."/>
            <person name="Ding Y."/>
            <person name="Liu H."/>
            <person name="Hou Q."/>
            <person name="Liu K."/>
            <person name="Yao L."/>
            <person name="Wang C."/>
        </authorList>
    </citation>
    <scope>NUCLEOTIDE SEQUENCE [LARGE SCALE GENOMIC DNA]</scope>
    <source>
        <strain evidence="13 14">MDJK11</strain>
    </source>
</reference>
<evidence type="ECO:0000256" key="6">
    <source>
        <dbReference type="ARBA" id="ARBA00022777"/>
    </source>
</evidence>
<dbReference type="GO" id="GO:0005524">
    <property type="term" value="F:ATP binding"/>
    <property type="evidence" value="ECO:0007669"/>
    <property type="project" value="UniProtKB-KW"/>
</dbReference>
<keyword evidence="6" id="KW-0418">Kinase</keyword>
<keyword evidence="4" id="KW-0808">Transferase</keyword>
<feature type="region of interest" description="Disordered" evidence="9">
    <location>
        <begin position="356"/>
        <end position="392"/>
    </location>
</feature>
<evidence type="ECO:0000256" key="7">
    <source>
        <dbReference type="ARBA" id="ARBA00022840"/>
    </source>
</evidence>
<feature type="transmembrane region" description="Helical" evidence="10">
    <location>
        <begin position="12"/>
        <end position="31"/>
    </location>
</feature>
<feature type="transmembrane region" description="Helical" evidence="10">
    <location>
        <begin position="125"/>
        <end position="144"/>
    </location>
</feature>
<keyword evidence="7" id="KW-0067">ATP-binding</keyword>
<protein>
    <recommendedName>
        <fullName evidence="2">histidine kinase</fullName>
        <ecNumber evidence="2">2.7.13.3</ecNumber>
    </recommendedName>
</protein>
<evidence type="ECO:0000256" key="2">
    <source>
        <dbReference type="ARBA" id="ARBA00012438"/>
    </source>
</evidence>
<dbReference type="PANTHER" id="PTHR24421:SF10">
    <property type="entry name" value="NITRATE_NITRITE SENSOR PROTEIN NARQ"/>
    <property type="match status" value="1"/>
</dbReference>
<accession>A0A1Z2LDJ8</accession>
<feature type="transmembrane region" description="Helical" evidence="10">
    <location>
        <begin position="63"/>
        <end position="90"/>
    </location>
</feature>
<organism evidence="13 14">
    <name type="scientific">Streptomyces albireticuli</name>
    <dbReference type="NCBI Taxonomy" id="1940"/>
    <lineage>
        <taxon>Bacteria</taxon>
        <taxon>Bacillati</taxon>
        <taxon>Actinomycetota</taxon>
        <taxon>Actinomycetes</taxon>
        <taxon>Kitasatosporales</taxon>
        <taxon>Streptomycetaceae</taxon>
        <taxon>Streptomyces</taxon>
    </lineage>
</organism>
<dbReference type="EMBL" id="CP021744">
    <property type="protein sequence ID" value="ARZ72298.1"/>
    <property type="molecule type" value="Genomic_DNA"/>
</dbReference>
<dbReference type="Pfam" id="PF02518">
    <property type="entry name" value="HATPase_c"/>
    <property type="match status" value="1"/>
</dbReference>
<evidence type="ECO:0000313" key="13">
    <source>
        <dbReference type="EMBL" id="ARZ72298.1"/>
    </source>
</evidence>
<keyword evidence="8" id="KW-0902">Two-component regulatory system</keyword>
<evidence type="ECO:0000256" key="5">
    <source>
        <dbReference type="ARBA" id="ARBA00022741"/>
    </source>
</evidence>
<evidence type="ECO:0000256" key="1">
    <source>
        <dbReference type="ARBA" id="ARBA00000085"/>
    </source>
</evidence>
<dbReference type="GO" id="GO:0000155">
    <property type="term" value="F:phosphorelay sensor kinase activity"/>
    <property type="evidence" value="ECO:0007669"/>
    <property type="project" value="InterPro"/>
</dbReference>